<reference evidence="4 5" key="1">
    <citation type="submission" date="2013-09" db="EMBL/GenBank/DDBJ databases">
        <title>Genome sequencing of Arenimonas metalli.</title>
        <authorList>
            <person name="Chen F."/>
            <person name="Wang G."/>
        </authorList>
    </citation>
    <scope>NUCLEOTIDE SEQUENCE [LARGE SCALE GENOMIC DNA]</scope>
    <source>
        <strain evidence="4 5">CF5-1</strain>
    </source>
</reference>
<dbReference type="Proteomes" id="UP000029393">
    <property type="component" value="Unassembled WGS sequence"/>
</dbReference>
<protein>
    <recommendedName>
        <fullName evidence="3">DUF58 domain-containing protein</fullName>
    </recommendedName>
</protein>
<evidence type="ECO:0000259" key="3">
    <source>
        <dbReference type="Pfam" id="PF01882"/>
    </source>
</evidence>
<dbReference type="STRING" id="1384056.N787_08045"/>
<dbReference type="PATRIC" id="fig|1384056.3.peg.467"/>
<name>A0A091B714_9GAMM</name>
<comment type="caution">
    <text evidence="4">The sequence shown here is derived from an EMBL/GenBank/DDBJ whole genome shotgun (WGS) entry which is preliminary data.</text>
</comment>
<evidence type="ECO:0000256" key="1">
    <source>
        <dbReference type="SAM" id="MobiDB-lite"/>
    </source>
</evidence>
<gene>
    <name evidence="4" type="ORF">N787_08045</name>
</gene>
<evidence type="ECO:0000256" key="2">
    <source>
        <dbReference type="SAM" id="Phobius"/>
    </source>
</evidence>
<dbReference type="AlphaFoldDB" id="A0A091B714"/>
<dbReference type="EMBL" id="AVCK01000009">
    <property type="protein sequence ID" value="KFN47501.1"/>
    <property type="molecule type" value="Genomic_DNA"/>
</dbReference>
<feature type="transmembrane region" description="Helical" evidence="2">
    <location>
        <begin position="38"/>
        <end position="61"/>
    </location>
</feature>
<sequence length="322" mass="36470">MARPLEPIERLSERLARLPLVRPRTAESVPVRIDRRRVYILPTGFGLFLALMLLTMLVGGLNYNNNPALLLAFVMMAVAHNSLVHAHLTLSGVRLIALHAEPVHAGRAIRLRFAFDAAGQRRRPGLELRVGGEEAFFDLMPGERTEVVLPLPTTRRGWLPLDRVRLCTVRPFGLARAWSWLRPDTRLLVYPAPEAEPVPLPDLGGDGQASRARSHGEQPHQLRDYRSGDTLRQVAWKTSARMDRLLVREYESTARSEIELDWYALDSLPHEARISRLTRWVLEAERQDRRFSLRLPDARLGPGSGPEHRHACLRALALMPHG</sequence>
<dbReference type="eggNOG" id="COG1721">
    <property type="taxonomic scope" value="Bacteria"/>
</dbReference>
<keyword evidence="2" id="KW-0812">Transmembrane</keyword>
<dbReference type="InterPro" id="IPR002881">
    <property type="entry name" value="DUF58"/>
</dbReference>
<feature type="compositionally biased region" description="Basic and acidic residues" evidence="1">
    <location>
        <begin position="214"/>
        <end position="223"/>
    </location>
</feature>
<proteinExistence type="predicted"/>
<dbReference type="RefSeq" id="WP_245593942.1">
    <property type="nucleotide sequence ID" value="NZ_AVCK01000009.1"/>
</dbReference>
<dbReference type="PANTHER" id="PTHR34351:SF1">
    <property type="entry name" value="SLR1927 PROTEIN"/>
    <property type="match status" value="1"/>
</dbReference>
<keyword evidence="2" id="KW-1133">Transmembrane helix</keyword>
<feature type="domain" description="DUF58" evidence="3">
    <location>
        <begin position="222"/>
        <end position="257"/>
    </location>
</feature>
<keyword evidence="5" id="KW-1185">Reference proteome</keyword>
<keyword evidence="2" id="KW-0472">Membrane</keyword>
<feature type="region of interest" description="Disordered" evidence="1">
    <location>
        <begin position="198"/>
        <end position="223"/>
    </location>
</feature>
<organism evidence="4 5">
    <name type="scientific">Arenimonas metalli CF5-1</name>
    <dbReference type="NCBI Taxonomy" id="1384056"/>
    <lineage>
        <taxon>Bacteria</taxon>
        <taxon>Pseudomonadati</taxon>
        <taxon>Pseudomonadota</taxon>
        <taxon>Gammaproteobacteria</taxon>
        <taxon>Lysobacterales</taxon>
        <taxon>Lysobacteraceae</taxon>
        <taxon>Arenimonas</taxon>
    </lineage>
</organism>
<feature type="transmembrane region" description="Helical" evidence="2">
    <location>
        <begin position="67"/>
        <end position="84"/>
    </location>
</feature>
<evidence type="ECO:0000313" key="5">
    <source>
        <dbReference type="Proteomes" id="UP000029393"/>
    </source>
</evidence>
<dbReference type="Pfam" id="PF01882">
    <property type="entry name" value="DUF58"/>
    <property type="match status" value="1"/>
</dbReference>
<accession>A0A091B714</accession>
<dbReference type="PANTHER" id="PTHR34351">
    <property type="entry name" value="SLR1927 PROTEIN-RELATED"/>
    <property type="match status" value="1"/>
</dbReference>
<evidence type="ECO:0000313" key="4">
    <source>
        <dbReference type="EMBL" id="KFN47501.1"/>
    </source>
</evidence>